<name>A0A852WVL0_9MICO</name>
<dbReference type="InterPro" id="IPR035901">
    <property type="entry name" value="GIY-YIG_endonuc_sf"/>
</dbReference>
<evidence type="ECO:0000256" key="1">
    <source>
        <dbReference type="SAM" id="MobiDB-lite"/>
    </source>
</evidence>
<dbReference type="AlphaFoldDB" id="A0A852WVL0"/>
<evidence type="ECO:0000313" key="3">
    <source>
        <dbReference type="EMBL" id="NYG20003.1"/>
    </source>
</evidence>
<proteinExistence type="predicted"/>
<reference evidence="3 4" key="1">
    <citation type="submission" date="2020-07" db="EMBL/GenBank/DDBJ databases">
        <title>Sequencing the genomes of 1000 actinobacteria strains.</title>
        <authorList>
            <person name="Klenk H.-P."/>
        </authorList>
    </citation>
    <scope>NUCLEOTIDE SEQUENCE [LARGE SCALE GENOMIC DNA]</scope>
    <source>
        <strain evidence="3 4">DSM 8598</strain>
    </source>
</reference>
<dbReference type="InterPro" id="IPR049311">
    <property type="entry name" value="GIY_YIG_cat"/>
</dbReference>
<feature type="compositionally biased region" description="Polar residues" evidence="1">
    <location>
        <begin position="76"/>
        <end position="85"/>
    </location>
</feature>
<gene>
    <name evidence="3" type="ORF">BJY17_000750</name>
</gene>
<dbReference type="RefSeq" id="WP_179550192.1">
    <property type="nucleotide sequence ID" value="NZ_JACCFI010000001.1"/>
</dbReference>
<dbReference type="Proteomes" id="UP000549066">
    <property type="component" value="Unassembled WGS sequence"/>
</dbReference>
<sequence length="216" mass="23992">MTPNELAAGLGISGQTLRAFLRREYGNLASRFDTRWDLTPEQVERARSHFARRRVAPTGVAATEQPTRVREPQPSAPVSRSSQEWTDVLEAPRTRSSALNKAEIPAQPGLYAWFRDGECLYLGIAGDLRDRLTSHRSASNDLSRSTFRSWVAVHVLGLDRATTRQRPSIVTDDQARAVNAWIAACDLAWLTQATREDAAVLESSLLAEQQPLLNAK</sequence>
<feature type="region of interest" description="Disordered" evidence="1">
    <location>
        <begin position="54"/>
        <end position="85"/>
    </location>
</feature>
<evidence type="ECO:0000259" key="2">
    <source>
        <dbReference type="PROSITE" id="PS50164"/>
    </source>
</evidence>
<dbReference type="PROSITE" id="PS50164">
    <property type="entry name" value="GIY_YIG"/>
    <property type="match status" value="1"/>
</dbReference>
<dbReference type="SUPFAM" id="SSF82771">
    <property type="entry name" value="GIY-YIG endonuclease"/>
    <property type="match status" value="1"/>
</dbReference>
<dbReference type="Gene3D" id="3.40.1440.10">
    <property type="entry name" value="GIY-YIG endonuclease"/>
    <property type="match status" value="1"/>
</dbReference>
<accession>A0A852WVL0</accession>
<comment type="caution">
    <text evidence="3">The sequence shown here is derived from an EMBL/GenBank/DDBJ whole genome shotgun (WGS) entry which is preliminary data.</text>
</comment>
<keyword evidence="4" id="KW-1185">Reference proteome</keyword>
<organism evidence="3 4">
    <name type="scientific">Agromyces hippuratus</name>
    <dbReference type="NCBI Taxonomy" id="286438"/>
    <lineage>
        <taxon>Bacteria</taxon>
        <taxon>Bacillati</taxon>
        <taxon>Actinomycetota</taxon>
        <taxon>Actinomycetes</taxon>
        <taxon>Micrococcales</taxon>
        <taxon>Microbacteriaceae</taxon>
        <taxon>Agromyces</taxon>
    </lineage>
</organism>
<feature type="domain" description="GIY-YIG" evidence="2">
    <location>
        <begin position="106"/>
        <end position="215"/>
    </location>
</feature>
<dbReference type="EMBL" id="JACCFI010000001">
    <property type="protein sequence ID" value="NYG20003.1"/>
    <property type="molecule type" value="Genomic_DNA"/>
</dbReference>
<dbReference type="InterPro" id="IPR000305">
    <property type="entry name" value="GIY-YIG_endonuc"/>
</dbReference>
<evidence type="ECO:0000313" key="4">
    <source>
        <dbReference type="Proteomes" id="UP000549066"/>
    </source>
</evidence>
<dbReference type="Pfam" id="PF20815">
    <property type="entry name" value="GIY_YIG_2"/>
    <property type="match status" value="1"/>
</dbReference>
<protein>
    <recommendedName>
        <fullName evidence="2">GIY-YIG domain-containing protein</fullName>
    </recommendedName>
</protein>